<dbReference type="eggNOG" id="ENOG5030BAE">
    <property type="taxonomic scope" value="Bacteria"/>
</dbReference>
<gene>
    <name evidence="1" type="ordered locus">HBHAL_1746</name>
</gene>
<dbReference type="InterPro" id="IPR036638">
    <property type="entry name" value="HLH_DNA-bd_sf"/>
</dbReference>
<dbReference type="HOGENOM" id="CLU_2990399_0_0_9"/>
<dbReference type="InterPro" id="IPR018540">
    <property type="entry name" value="Spo0E-like"/>
</dbReference>
<evidence type="ECO:0008006" key="3">
    <source>
        <dbReference type="Google" id="ProtNLM"/>
    </source>
</evidence>
<keyword evidence="2" id="KW-1185">Reference proteome</keyword>
<protein>
    <recommendedName>
        <fullName evidence="3">Spo0E like sporulation regulatory protein</fullName>
    </recommendedName>
</protein>
<dbReference type="RefSeq" id="WP_014642015.1">
    <property type="nucleotide sequence ID" value="NC_017668.1"/>
</dbReference>
<organism evidence="1 2">
    <name type="scientific">Halobacillus halophilus (strain ATCC 35676 / DSM 2266 / JCM 20832 / KCTC 3685 / LMG 17431 / NBRC 102448 / NCIMB 2269)</name>
    <name type="common">Sporosarcina halophila</name>
    <dbReference type="NCBI Taxonomy" id="866895"/>
    <lineage>
        <taxon>Bacteria</taxon>
        <taxon>Bacillati</taxon>
        <taxon>Bacillota</taxon>
        <taxon>Bacilli</taxon>
        <taxon>Bacillales</taxon>
        <taxon>Bacillaceae</taxon>
        <taxon>Halobacillus</taxon>
    </lineage>
</organism>
<dbReference type="EMBL" id="HE717023">
    <property type="protein sequence ID" value="CCG44111.1"/>
    <property type="molecule type" value="Genomic_DNA"/>
</dbReference>
<accession>I0JIZ3</accession>
<dbReference type="GO" id="GO:0043937">
    <property type="term" value="P:regulation of sporulation"/>
    <property type="evidence" value="ECO:0007669"/>
    <property type="project" value="InterPro"/>
</dbReference>
<dbReference type="GO" id="GO:0046983">
    <property type="term" value="F:protein dimerization activity"/>
    <property type="evidence" value="ECO:0007669"/>
    <property type="project" value="InterPro"/>
</dbReference>
<evidence type="ECO:0000313" key="1">
    <source>
        <dbReference type="EMBL" id="CCG44111.1"/>
    </source>
</evidence>
<dbReference type="Pfam" id="PF09388">
    <property type="entry name" value="SpoOE-like"/>
    <property type="match status" value="1"/>
</dbReference>
<dbReference type="Gene3D" id="4.10.280.10">
    <property type="entry name" value="Helix-loop-helix DNA-binding domain"/>
    <property type="match status" value="1"/>
</dbReference>
<dbReference type="Proteomes" id="UP000007397">
    <property type="component" value="Chromosome"/>
</dbReference>
<proteinExistence type="predicted"/>
<sequence length="57" mass="6974">MDYKARLEKQIEELRIRMYEIYNQNPTDDELVEISQELDDLLNKFGKYKHNLPTNQE</sequence>
<dbReference type="InterPro" id="IPR037208">
    <property type="entry name" value="Spo0E-like_sf"/>
</dbReference>
<dbReference type="SUPFAM" id="SSF140500">
    <property type="entry name" value="BAS1536-like"/>
    <property type="match status" value="1"/>
</dbReference>
<dbReference type="AlphaFoldDB" id="I0JIZ3"/>
<dbReference type="KEGG" id="hhd:HBHAL_1746"/>
<reference evidence="1 2" key="1">
    <citation type="journal article" date="2013" name="Environ. Microbiol.">
        <title>Chloride and organic osmolytes: a hybrid strategy to cope with elevated salinities by the moderately halophilic, chloride-dependent bacterium Halobacillus halophilus.</title>
        <authorList>
            <person name="Saum S.H."/>
            <person name="Pfeiffer F."/>
            <person name="Palm P."/>
            <person name="Rampp M."/>
            <person name="Schuster S.C."/>
            <person name="Muller V."/>
            <person name="Oesterhelt D."/>
        </authorList>
    </citation>
    <scope>NUCLEOTIDE SEQUENCE [LARGE SCALE GENOMIC DNA]</scope>
    <source>
        <strain evidence="2">ATCC 35676 / DSM 2266 / JCM 20832 / KCTC 3685 / LMG 17431 / NBRC 102448 / NCIMB 2269</strain>
    </source>
</reference>
<dbReference type="PATRIC" id="fig|866895.3.peg.744"/>
<name>I0JIZ3_HALH3</name>
<evidence type="ECO:0000313" key="2">
    <source>
        <dbReference type="Proteomes" id="UP000007397"/>
    </source>
</evidence>